<evidence type="ECO:0000259" key="5">
    <source>
        <dbReference type="PROSITE" id="PS50931"/>
    </source>
</evidence>
<dbReference type="Gene3D" id="1.10.10.10">
    <property type="entry name" value="Winged helix-like DNA-binding domain superfamily/Winged helix DNA-binding domain"/>
    <property type="match status" value="1"/>
</dbReference>
<evidence type="ECO:0000256" key="1">
    <source>
        <dbReference type="ARBA" id="ARBA00009437"/>
    </source>
</evidence>
<keyword evidence="2" id="KW-0805">Transcription regulation</keyword>
<dbReference type="CDD" id="cd05466">
    <property type="entry name" value="PBP2_LTTR_substrate"/>
    <property type="match status" value="1"/>
</dbReference>
<reference evidence="6 7" key="1">
    <citation type="journal article" date="2019" name="Int. J. Syst. Evol. Microbiol.">
        <title>The Global Catalogue of Microorganisms (GCM) 10K type strain sequencing project: providing services to taxonomists for standard genome sequencing and annotation.</title>
        <authorList>
            <consortium name="The Broad Institute Genomics Platform"/>
            <consortium name="The Broad Institute Genome Sequencing Center for Infectious Disease"/>
            <person name="Wu L."/>
            <person name="Ma J."/>
        </authorList>
    </citation>
    <scope>NUCLEOTIDE SEQUENCE [LARGE SCALE GENOMIC DNA]</scope>
    <source>
        <strain evidence="6 7">JCM 3380</strain>
    </source>
</reference>
<dbReference type="PANTHER" id="PTHR30346:SF30">
    <property type="entry name" value="SMALL NEUTRAL PROTEASE REGULATORY PROTEIN"/>
    <property type="match status" value="1"/>
</dbReference>
<feature type="domain" description="HTH lysR-type" evidence="5">
    <location>
        <begin position="1"/>
        <end position="60"/>
    </location>
</feature>
<dbReference type="SUPFAM" id="SSF53850">
    <property type="entry name" value="Periplasmic binding protein-like II"/>
    <property type="match status" value="1"/>
</dbReference>
<proteinExistence type="inferred from homology"/>
<evidence type="ECO:0000313" key="6">
    <source>
        <dbReference type="EMBL" id="GAA0210706.1"/>
    </source>
</evidence>
<dbReference type="PANTHER" id="PTHR30346">
    <property type="entry name" value="TRANSCRIPTIONAL DUAL REGULATOR HCAR-RELATED"/>
    <property type="match status" value="1"/>
</dbReference>
<keyword evidence="7" id="KW-1185">Reference proteome</keyword>
<evidence type="ECO:0000256" key="2">
    <source>
        <dbReference type="ARBA" id="ARBA00023015"/>
    </source>
</evidence>
<dbReference type="PROSITE" id="PS50931">
    <property type="entry name" value="HTH_LYSR"/>
    <property type="match status" value="1"/>
</dbReference>
<dbReference type="InterPro" id="IPR036390">
    <property type="entry name" value="WH_DNA-bd_sf"/>
</dbReference>
<dbReference type="SUPFAM" id="SSF46785">
    <property type="entry name" value="Winged helix' DNA-binding domain"/>
    <property type="match status" value="1"/>
</dbReference>
<sequence length="324" mass="35492">MELEVRHLRALIAIDDTGSLTRGARLLGMSQPALSGLLKRIEHSLGGALFFRTEYGCLPTPLGTDVLAQARVVLGGMGAIAERVAEWSRRGNPSDPLRVGGYCGFLHVVVSRWLREQPWCADVHLVEDTDDRISVEKVAIGELDLALVYRPPLPGTTTPPGVASVLVHPAEPVFVAMAHDHPVVRPGPVALADVLDHPWVDEPPGTTRWSAYLSRTCREHGLVLRQPHSTHCLATMLELVHAKLAVAPALATSRDRPGSIAVRALEDQPLWQELRLYYRPDTVVAAHVEEIHARVLAAYAAREGCSPAFDAWWHDRGRELLPTG</sequence>
<comment type="similarity">
    <text evidence="1">Belongs to the LysR transcriptional regulatory family.</text>
</comment>
<keyword evidence="4" id="KW-0804">Transcription</keyword>
<dbReference type="PRINTS" id="PR00039">
    <property type="entry name" value="HTHLYSR"/>
</dbReference>
<evidence type="ECO:0000256" key="3">
    <source>
        <dbReference type="ARBA" id="ARBA00023125"/>
    </source>
</evidence>
<dbReference type="Pfam" id="PF00126">
    <property type="entry name" value="HTH_1"/>
    <property type="match status" value="1"/>
</dbReference>
<dbReference type="InterPro" id="IPR005119">
    <property type="entry name" value="LysR_subst-bd"/>
</dbReference>
<keyword evidence="3" id="KW-0238">DNA-binding</keyword>
<dbReference type="InterPro" id="IPR036388">
    <property type="entry name" value="WH-like_DNA-bd_sf"/>
</dbReference>
<organism evidence="6 7">
    <name type="scientific">Saccharothrix mutabilis subsp. mutabilis</name>
    <dbReference type="NCBI Taxonomy" id="66855"/>
    <lineage>
        <taxon>Bacteria</taxon>
        <taxon>Bacillati</taxon>
        <taxon>Actinomycetota</taxon>
        <taxon>Actinomycetes</taxon>
        <taxon>Pseudonocardiales</taxon>
        <taxon>Pseudonocardiaceae</taxon>
        <taxon>Saccharothrix</taxon>
    </lineage>
</organism>
<dbReference type="Pfam" id="PF03466">
    <property type="entry name" value="LysR_substrate"/>
    <property type="match status" value="1"/>
</dbReference>
<comment type="caution">
    <text evidence="6">The sequence shown here is derived from an EMBL/GenBank/DDBJ whole genome shotgun (WGS) entry which is preliminary data.</text>
</comment>
<dbReference type="Gene3D" id="3.40.190.10">
    <property type="entry name" value="Periplasmic binding protein-like II"/>
    <property type="match status" value="2"/>
</dbReference>
<dbReference type="InterPro" id="IPR000847">
    <property type="entry name" value="LysR_HTH_N"/>
</dbReference>
<evidence type="ECO:0000313" key="7">
    <source>
        <dbReference type="Proteomes" id="UP001500416"/>
    </source>
</evidence>
<dbReference type="RefSeq" id="WP_343931966.1">
    <property type="nucleotide sequence ID" value="NZ_BAAABU010000001.1"/>
</dbReference>
<name>A0ABN0T2V6_9PSEU</name>
<protein>
    <submittedName>
        <fullName evidence="6">LysR family transcriptional regulator</fullName>
    </submittedName>
</protein>
<evidence type="ECO:0000256" key="4">
    <source>
        <dbReference type="ARBA" id="ARBA00023163"/>
    </source>
</evidence>
<dbReference type="EMBL" id="BAAABU010000001">
    <property type="protein sequence ID" value="GAA0210706.1"/>
    <property type="molecule type" value="Genomic_DNA"/>
</dbReference>
<gene>
    <name evidence="6" type="ORF">GCM10010492_05580</name>
</gene>
<dbReference type="Proteomes" id="UP001500416">
    <property type="component" value="Unassembled WGS sequence"/>
</dbReference>
<accession>A0ABN0T2V6</accession>